<organism evidence="1">
    <name type="scientific">bioreactor metagenome</name>
    <dbReference type="NCBI Taxonomy" id="1076179"/>
    <lineage>
        <taxon>unclassified sequences</taxon>
        <taxon>metagenomes</taxon>
        <taxon>ecological metagenomes</taxon>
    </lineage>
</organism>
<comment type="caution">
    <text evidence="1">The sequence shown here is derived from an EMBL/GenBank/DDBJ whole genome shotgun (WGS) entry which is preliminary data.</text>
</comment>
<gene>
    <name evidence="1" type="ORF">SDC9_192664</name>
</gene>
<dbReference type="EMBL" id="VSSQ01104724">
    <property type="protein sequence ID" value="MPN45097.1"/>
    <property type="molecule type" value="Genomic_DNA"/>
</dbReference>
<proteinExistence type="predicted"/>
<dbReference type="AlphaFoldDB" id="A0A645I1D0"/>
<sequence>MAAILGSRAETRILTLRVQGVKLEDLRKAIEPAVESVIDIRETKVS</sequence>
<accession>A0A645I1D0</accession>
<evidence type="ECO:0000313" key="1">
    <source>
        <dbReference type="EMBL" id="MPN45097.1"/>
    </source>
</evidence>
<reference evidence="1" key="1">
    <citation type="submission" date="2019-08" db="EMBL/GenBank/DDBJ databases">
        <authorList>
            <person name="Kucharzyk K."/>
            <person name="Murdoch R.W."/>
            <person name="Higgins S."/>
            <person name="Loffler F."/>
        </authorList>
    </citation>
    <scope>NUCLEOTIDE SEQUENCE</scope>
</reference>
<name>A0A645I1D0_9ZZZZ</name>
<protein>
    <submittedName>
        <fullName evidence="1">Uncharacterized protein</fullName>
    </submittedName>
</protein>